<dbReference type="PANTHER" id="PTHR13353:SF5">
    <property type="entry name" value="TRANSMEMBRANE PROTEIN 19"/>
    <property type="match status" value="1"/>
</dbReference>
<dbReference type="AlphaFoldDB" id="A0A6J8DV03"/>
<feature type="transmembrane region" description="Helical" evidence="7">
    <location>
        <begin position="240"/>
        <end position="263"/>
    </location>
</feature>
<evidence type="ECO:0000313" key="8">
    <source>
        <dbReference type="EMBL" id="CAC5411301.1"/>
    </source>
</evidence>
<evidence type="ECO:0000256" key="2">
    <source>
        <dbReference type="ARBA" id="ARBA00009012"/>
    </source>
</evidence>
<gene>
    <name evidence="8" type="ORF">MCOR_44410</name>
</gene>
<dbReference type="Proteomes" id="UP000507470">
    <property type="component" value="Unassembled WGS sequence"/>
</dbReference>
<feature type="transmembrane region" description="Helical" evidence="7">
    <location>
        <begin position="150"/>
        <end position="176"/>
    </location>
</feature>
<feature type="transmembrane region" description="Helical" evidence="7">
    <location>
        <begin position="452"/>
        <end position="474"/>
    </location>
</feature>
<reference evidence="8 9" key="1">
    <citation type="submission" date="2020-06" db="EMBL/GenBank/DDBJ databases">
        <authorList>
            <person name="Li R."/>
            <person name="Bekaert M."/>
        </authorList>
    </citation>
    <scope>NUCLEOTIDE SEQUENCE [LARGE SCALE GENOMIC DNA]</scope>
    <source>
        <strain evidence="9">wild</strain>
    </source>
</reference>
<feature type="transmembrane region" description="Helical" evidence="7">
    <location>
        <begin position="6"/>
        <end position="26"/>
    </location>
</feature>
<comment type="similarity">
    <text evidence="2">Belongs to the TMEM19 family.</text>
</comment>
<evidence type="ECO:0000256" key="6">
    <source>
        <dbReference type="ARBA" id="ARBA00023136"/>
    </source>
</evidence>
<dbReference type="GO" id="GO:0016020">
    <property type="term" value="C:membrane"/>
    <property type="evidence" value="ECO:0007669"/>
    <property type="project" value="UniProtKB-SubCell"/>
</dbReference>
<protein>
    <recommendedName>
        <fullName evidence="3">Transmembrane protein 19</fullName>
    </recommendedName>
</protein>
<feature type="transmembrane region" description="Helical" evidence="7">
    <location>
        <begin position="275"/>
        <end position="303"/>
    </location>
</feature>
<accession>A0A6J8DV03</accession>
<sequence>MIDYSTYIAAWRWLVAIFASLLLAWYGLRKKSLDKSGAVAGIVVDFLLTISNMCLEISGIVVGFLLTISNLCLVISGIIVGFLLTIHNMCLLISGIVVDFLLTISNMCLEISGIIVGFLLTISNMCLEISGIVVGFLLTISNMCLVISDIVVGFLLTISNLCLVISGIVVGFLLTISNLCLEISGIVVGFLLSISYLCLVISDIVVGFLLTISNMCLVISGIVVGFQLTISNLCLEVSDIVVGFLLSISNMCLVISDIAVGFLDYSNMCLVISGIVVGFLLTISNLCFFTSLLTFFLLASKATKYKSLMKKKFEEDFKEGGQRNWVQVICNGGIASMFAMIYMLDNGAGEMPVDFSKEYTPSFFSMAVLGALACSCGDTFASELGTVFKYNTQPRLITTFRKVPTGTNGGISLVGTFCSLIGGLVVGMAYYLTLIFSLSDVYLQKCPPQWPIILLGAIAGVLGSTIDSYLGAVFQYSGYNRVTHKIVETEGKDVEHICGCALLDNHSVNLLSSLFCGLLTPKVAFYLWWLLL</sequence>
<keyword evidence="6 7" id="KW-0472">Membrane</keyword>
<feature type="transmembrane region" description="Helical" evidence="7">
    <location>
        <begin position="208"/>
        <end position="228"/>
    </location>
</feature>
<dbReference type="Pfam" id="PF01940">
    <property type="entry name" value="DUF92"/>
    <property type="match status" value="1"/>
</dbReference>
<feature type="transmembrane region" description="Helical" evidence="7">
    <location>
        <begin position="183"/>
        <end position="202"/>
    </location>
</feature>
<dbReference type="PANTHER" id="PTHR13353">
    <property type="entry name" value="TRANSMEMBRANE PROTEIN 19"/>
    <property type="match status" value="1"/>
</dbReference>
<evidence type="ECO:0000256" key="7">
    <source>
        <dbReference type="SAM" id="Phobius"/>
    </source>
</evidence>
<evidence type="ECO:0000256" key="4">
    <source>
        <dbReference type="ARBA" id="ARBA00022692"/>
    </source>
</evidence>
<evidence type="ECO:0000256" key="5">
    <source>
        <dbReference type="ARBA" id="ARBA00022989"/>
    </source>
</evidence>
<keyword evidence="9" id="KW-1185">Reference proteome</keyword>
<dbReference type="InterPro" id="IPR002794">
    <property type="entry name" value="DUF92_TMEM19"/>
</dbReference>
<feature type="transmembrane region" description="Helical" evidence="7">
    <location>
        <begin position="510"/>
        <end position="531"/>
    </location>
</feature>
<keyword evidence="4 7" id="KW-0812">Transmembrane</keyword>
<evidence type="ECO:0000256" key="1">
    <source>
        <dbReference type="ARBA" id="ARBA00004141"/>
    </source>
</evidence>
<dbReference type="EMBL" id="CACVKT020007840">
    <property type="protein sequence ID" value="CAC5411301.1"/>
    <property type="molecule type" value="Genomic_DNA"/>
</dbReference>
<feature type="transmembrane region" description="Helical" evidence="7">
    <location>
        <begin position="409"/>
        <end position="432"/>
    </location>
</feature>
<evidence type="ECO:0000256" key="3">
    <source>
        <dbReference type="ARBA" id="ARBA00014258"/>
    </source>
</evidence>
<feature type="transmembrane region" description="Helical" evidence="7">
    <location>
        <begin position="324"/>
        <end position="344"/>
    </location>
</feature>
<keyword evidence="5 7" id="KW-1133">Transmembrane helix</keyword>
<organism evidence="8 9">
    <name type="scientific">Mytilus coruscus</name>
    <name type="common">Sea mussel</name>
    <dbReference type="NCBI Taxonomy" id="42192"/>
    <lineage>
        <taxon>Eukaryota</taxon>
        <taxon>Metazoa</taxon>
        <taxon>Spiralia</taxon>
        <taxon>Lophotrochozoa</taxon>
        <taxon>Mollusca</taxon>
        <taxon>Bivalvia</taxon>
        <taxon>Autobranchia</taxon>
        <taxon>Pteriomorphia</taxon>
        <taxon>Mytilida</taxon>
        <taxon>Mytiloidea</taxon>
        <taxon>Mytilidae</taxon>
        <taxon>Mytilinae</taxon>
        <taxon>Mytilus</taxon>
    </lineage>
</organism>
<feature type="transmembrane region" description="Helical" evidence="7">
    <location>
        <begin position="38"/>
        <end position="68"/>
    </location>
</feature>
<feature type="transmembrane region" description="Helical" evidence="7">
    <location>
        <begin position="74"/>
        <end position="102"/>
    </location>
</feature>
<feature type="transmembrane region" description="Helical" evidence="7">
    <location>
        <begin position="364"/>
        <end position="388"/>
    </location>
</feature>
<comment type="subcellular location">
    <subcellularLocation>
        <location evidence="1">Membrane</location>
        <topology evidence="1">Multi-pass membrane protein</topology>
    </subcellularLocation>
</comment>
<name>A0A6J8DV03_MYTCO</name>
<dbReference type="OrthoDB" id="30881at2759"/>
<proteinExistence type="inferred from homology"/>
<evidence type="ECO:0000313" key="9">
    <source>
        <dbReference type="Proteomes" id="UP000507470"/>
    </source>
</evidence>